<reference evidence="2" key="1">
    <citation type="submission" date="2015-05" db="EMBL/GenBank/DDBJ databases">
        <authorList>
            <person name="Wang D.B."/>
            <person name="Wang M."/>
        </authorList>
    </citation>
    <scope>NUCLEOTIDE SEQUENCE [LARGE SCALE GENOMIC DNA]</scope>
    <source>
        <strain evidence="2">M72</strain>
    </source>
</reference>
<keyword evidence="1" id="KW-0732">Signal</keyword>
<reference evidence="4" key="2">
    <citation type="submission" date="2015-05" db="EMBL/GenBank/DDBJ databases">
        <authorList>
            <consortium name="Pathogen Informatics"/>
        </authorList>
    </citation>
    <scope>NUCLEOTIDE SEQUENCE [LARGE SCALE GENOMIC DNA]</scope>
    <source>
        <strain evidence="3 5">2789STDY5608863</strain>
        <strain evidence="4">M72</strain>
    </source>
</reference>
<proteinExistence type="predicted"/>
<evidence type="ECO:0000313" key="5">
    <source>
        <dbReference type="Proteomes" id="UP000095495"/>
    </source>
</evidence>
<feature type="signal peptide" evidence="1">
    <location>
        <begin position="1"/>
        <end position="22"/>
    </location>
</feature>
<dbReference type="Proteomes" id="UP000049979">
    <property type="component" value="Unassembled WGS sequence"/>
</dbReference>
<gene>
    <name evidence="3" type="ORF">ERS852420_02784</name>
    <name evidence="2" type="ORF">M72_14571</name>
</gene>
<evidence type="ECO:0000313" key="4">
    <source>
        <dbReference type="Proteomes" id="UP000049979"/>
    </source>
</evidence>
<keyword evidence="4" id="KW-1185">Reference proteome</keyword>
<evidence type="ECO:0000313" key="2">
    <source>
        <dbReference type="EMBL" id="CRL42134.1"/>
    </source>
</evidence>
<protein>
    <submittedName>
        <fullName evidence="2">Uncharacterized protein</fullName>
    </submittedName>
</protein>
<feature type="chain" id="PRO_5041793781" evidence="1">
    <location>
        <begin position="23"/>
        <end position="294"/>
    </location>
</feature>
<sequence length="294" mass="34084">MLRQMWKKRVCFVLAVILAVIAVTPMEMEHTDAAMVHSVTALMTGNLVNKSNADKLTYRQLETSAYERKLISKSVYNYTMQQVPALYEGRNVINVSGMTGKANTSYVDDDGVGENVSFVKFQCRKSGKYQFTESDFKGKSKNEVIYNDNNYLMFLPKELKSGYEIYDPWNSTYYQFLSRTFASGYGKVWYDVNASKKLTRSAKRAIKNSAGYTSAIQRELQKKKDSISRYSMESEKNTYRLKKGNTYLLVIFTPDSFRFRKKITNGNNYYKEQYLSDIPWSFDLKITYMDEKAD</sequence>
<accession>A0A0M6WY27</accession>
<dbReference type="AlphaFoldDB" id="A0A0M6WY27"/>
<organism evidence="2 4">
    <name type="scientific">Roseburia faecis</name>
    <dbReference type="NCBI Taxonomy" id="301302"/>
    <lineage>
        <taxon>Bacteria</taxon>
        <taxon>Bacillati</taxon>
        <taxon>Bacillota</taxon>
        <taxon>Clostridia</taxon>
        <taxon>Lachnospirales</taxon>
        <taxon>Lachnospiraceae</taxon>
        <taxon>Roseburia</taxon>
    </lineage>
</organism>
<dbReference type="RefSeq" id="WP_055068628.1">
    <property type="nucleotide sequence ID" value="NZ_CP173697.1"/>
</dbReference>
<evidence type="ECO:0000313" key="3">
    <source>
        <dbReference type="EMBL" id="CUN11340.1"/>
    </source>
</evidence>
<dbReference type="EMBL" id="CVRR01000060">
    <property type="protein sequence ID" value="CRL42134.1"/>
    <property type="molecule type" value="Genomic_DNA"/>
</dbReference>
<dbReference type="STRING" id="301302.ERS852420_02784"/>
<evidence type="ECO:0000256" key="1">
    <source>
        <dbReference type="SAM" id="SignalP"/>
    </source>
</evidence>
<dbReference type="Proteomes" id="UP000095495">
    <property type="component" value="Unassembled WGS sequence"/>
</dbReference>
<dbReference type="EMBL" id="CYXV01000013">
    <property type="protein sequence ID" value="CUN11340.1"/>
    <property type="molecule type" value="Genomic_DNA"/>
</dbReference>
<name>A0A0M6WY27_9FIRM</name>